<keyword evidence="2" id="KW-0812">Transmembrane</keyword>
<comment type="caution">
    <text evidence="3">The sequence shown here is derived from an EMBL/GenBank/DDBJ whole genome shotgun (WGS) entry which is preliminary data.</text>
</comment>
<dbReference type="EMBL" id="JAAVMX010000003">
    <property type="protein sequence ID" value="KAF4511522.1"/>
    <property type="molecule type" value="Genomic_DNA"/>
</dbReference>
<protein>
    <submittedName>
        <fullName evidence="3">Uncharacterized protein</fullName>
    </submittedName>
</protein>
<dbReference type="Proteomes" id="UP000557566">
    <property type="component" value="Unassembled WGS sequence"/>
</dbReference>
<evidence type="ECO:0000313" key="3">
    <source>
        <dbReference type="EMBL" id="KAF4511522.1"/>
    </source>
</evidence>
<name>A0A8H4PW41_9HYPO</name>
<feature type="compositionally biased region" description="Polar residues" evidence="1">
    <location>
        <begin position="202"/>
        <end position="219"/>
    </location>
</feature>
<keyword evidence="4" id="KW-1185">Reference proteome</keyword>
<keyword evidence="2" id="KW-0472">Membrane</keyword>
<sequence length="297" mass="32143">MTPTPPRCSTEEQAKQRRGSSMDNQRALFPPYTPPRLSTSNTYRTGDSTSLTACSAVSPRQPPAYGDEPPQYQEEVLYDTKARERKTVFIRLLTSIFITVLVSLIVAAVVEKIHDNGGEIHHEAPTRSVERITVVSTQATTVAGDVVEATADADLSPTMMPTPAPEDHVQSSQTPPSASVTTVDCSSMARLTGAVLLTSIRPTPTQTASDAEPESTATPTAGERRMQGIEVYSFRGCLWARSSFKLGHDDGLIRLCTVACPARDADGSIIRRVVPDDLDWAKEKRSADAIPRQSCLG</sequence>
<keyword evidence="2" id="KW-1133">Transmembrane helix</keyword>
<feature type="region of interest" description="Disordered" evidence="1">
    <location>
        <begin position="202"/>
        <end position="224"/>
    </location>
</feature>
<accession>A0A8H4PW41</accession>
<reference evidence="3 4" key="1">
    <citation type="journal article" date="2020" name="Genome Biol. Evol.">
        <title>A new high-quality draft genome assembly of the Chinese cordyceps Ophiocordyceps sinensis.</title>
        <authorList>
            <person name="Shu R."/>
            <person name="Zhang J."/>
            <person name="Meng Q."/>
            <person name="Zhang H."/>
            <person name="Zhou G."/>
            <person name="Li M."/>
            <person name="Wu P."/>
            <person name="Zhao Y."/>
            <person name="Chen C."/>
            <person name="Qin Q."/>
        </authorList>
    </citation>
    <scope>NUCLEOTIDE SEQUENCE [LARGE SCALE GENOMIC DNA]</scope>
    <source>
        <strain evidence="3 4">IOZ07</strain>
    </source>
</reference>
<feature type="compositionally biased region" description="Polar residues" evidence="1">
    <location>
        <begin position="170"/>
        <end position="181"/>
    </location>
</feature>
<evidence type="ECO:0000256" key="2">
    <source>
        <dbReference type="SAM" id="Phobius"/>
    </source>
</evidence>
<dbReference type="AlphaFoldDB" id="A0A8H4PW41"/>
<evidence type="ECO:0000313" key="4">
    <source>
        <dbReference type="Proteomes" id="UP000557566"/>
    </source>
</evidence>
<feature type="region of interest" description="Disordered" evidence="1">
    <location>
        <begin position="1"/>
        <end position="70"/>
    </location>
</feature>
<feature type="transmembrane region" description="Helical" evidence="2">
    <location>
        <begin position="88"/>
        <end position="110"/>
    </location>
</feature>
<gene>
    <name evidence="3" type="ORF">G6O67_003309</name>
</gene>
<feature type="compositionally biased region" description="Polar residues" evidence="1">
    <location>
        <begin position="36"/>
        <end position="55"/>
    </location>
</feature>
<proteinExistence type="predicted"/>
<evidence type="ECO:0000256" key="1">
    <source>
        <dbReference type="SAM" id="MobiDB-lite"/>
    </source>
</evidence>
<feature type="region of interest" description="Disordered" evidence="1">
    <location>
        <begin position="155"/>
        <end position="181"/>
    </location>
</feature>
<organism evidence="3 4">
    <name type="scientific">Ophiocordyceps sinensis</name>
    <dbReference type="NCBI Taxonomy" id="72228"/>
    <lineage>
        <taxon>Eukaryota</taxon>
        <taxon>Fungi</taxon>
        <taxon>Dikarya</taxon>
        <taxon>Ascomycota</taxon>
        <taxon>Pezizomycotina</taxon>
        <taxon>Sordariomycetes</taxon>
        <taxon>Hypocreomycetidae</taxon>
        <taxon>Hypocreales</taxon>
        <taxon>Ophiocordycipitaceae</taxon>
        <taxon>Ophiocordyceps</taxon>
    </lineage>
</organism>
<dbReference type="OrthoDB" id="5141772at2759"/>